<evidence type="ECO:0000259" key="7">
    <source>
        <dbReference type="PROSITE" id="PS50119"/>
    </source>
</evidence>
<evidence type="ECO:0000256" key="4">
    <source>
        <dbReference type="ARBA" id="ARBA00022833"/>
    </source>
</evidence>
<keyword evidence="2" id="KW-0479">Metal-binding</keyword>
<feature type="domain" description="RING-type" evidence="6">
    <location>
        <begin position="16"/>
        <end position="58"/>
    </location>
</feature>
<evidence type="ECO:0000256" key="1">
    <source>
        <dbReference type="ARBA" id="ARBA00008518"/>
    </source>
</evidence>
<reference evidence="8" key="1">
    <citation type="submission" date="2025-08" db="UniProtKB">
        <authorList>
            <consortium name="Ensembl"/>
        </authorList>
    </citation>
    <scope>IDENTIFICATION</scope>
</reference>
<organism evidence="8 9">
    <name type="scientific">Cyanoderma ruficeps</name>
    <name type="common">rufous-capped babbler</name>
    <dbReference type="NCBI Taxonomy" id="181631"/>
    <lineage>
        <taxon>Eukaryota</taxon>
        <taxon>Metazoa</taxon>
        <taxon>Chordata</taxon>
        <taxon>Craniata</taxon>
        <taxon>Vertebrata</taxon>
        <taxon>Euteleostomi</taxon>
        <taxon>Archelosauria</taxon>
        <taxon>Archosauria</taxon>
        <taxon>Dinosauria</taxon>
        <taxon>Saurischia</taxon>
        <taxon>Theropoda</taxon>
        <taxon>Coelurosauria</taxon>
        <taxon>Aves</taxon>
        <taxon>Neognathae</taxon>
        <taxon>Neoaves</taxon>
        <taxon>Telluraves</taxon>
        <taxon>Australaves</taxon>
        <taxon>Passeriformes</taxon>
        <taxon>Sylvioidea</taxon>
        <taxon>Timaliidae</taxon>
        <taxon>Cyanoderma</taxon>
    </lineage>
</organism>
<proteinExistence type="inferred from homology"/>
<dbReference type="PROSITE" id="PS50089">
    <property type="entry name" value="ZF_RING_2"/>
    <property type="match status" value="1"/>
</dbReference>
<keyword evidence="3 5" id="KW-0863">Zinc-finger</keyword>
<dbReference type="GO" id="GO:0008270">
    <property type="term" value="F:zinc ion binding"/>
    <property type="evidence" value="ECO:0007669"/>
    <property type="project" value="UniProtKB-KW"/>
</dbReference>
<keyword evidence="9" id="KW-1185">Reference proteome</keyword>
<evidence type="ECO:0000256" key="5">
    <source>
        <dbReference type="PROSITE-ProRule" id="PRU00024"/>
    </source>
</evidence>
<evidence type="ECO:0000313" key="8">
    <source>
        <dbReference type="Ensembl" id="ENSCRFP00000020448.1"/>
    </source>
</evidence>
<dbReference type="Pfam" id="PF00643">
    <property type="entry name" value="zf-B_box"/>
    <property type="match status" value="1"/>
</dbReference>
<dbReference type="Ensembl" id="ENSCRFT00000021132.1">
    <property type="protein sequence ID" value="ENSCRFP00000020448.1"/>
    <property type="gene ID" value="ENSCRFG00000015248.1"/>
</dbReference>
<dbReference type="Pfam" id="PF00097">
    <property type="entry name" value="zf-C3HC4"/>
    <property type="match status" value="1"/>
</dbReference>
<dbReference type="Gene3D" id="3.30.160.60">
    <property type="entry name" value="Classic Zinc Finger"/>
    <property type="match status" value="1"/>
</dbReference>
<dbReference type="InterPro" id="IPR018957">
    <property type="entry name" value="Znf_C3HC4_RING-type"/>
</dbReference>
<dbReference type="InterPro" id="IPR001841">
    <property type="entry name" value="Znf_RING"/>
</dbReference>
<dbReference type="SUPFAM" id="SSF57845">
    <property type="entry name" value="B-box zinc-binding domain"/>
    <property type="match status" value="1"/>
</dbReference>
<reference evidence="8" key="2">
    <citation type="submission" date="2025-09" db="UniProtKB">
        <authorList>
            <consortium name="Ensembl"/>
        </authorList>
    </citation>
    <scope>IDENTIFICATION</scope>
</reference>
<dbReference type="Proteomes" id="UP000694396">
    <property type="component" value="Unplaced"/>
</dbReference>
<dbReference type="PROSITE" id="PS50119">
    <property type="entry name" value="ZF_BBOX"/>
    <property type="match status" value="1"/>
</dbReference>
<dbReference type="InterPro" id="IPR050143">
    <property type="entry name" value="TRIM/RBCC"/>
</dbReference>
<dbReference type="InterPro" id="IPR000315">
    <property type="entry name" value="Znf_B-box"/>
</dbReference>
<evidence type="ECO:0000256" key="2">
    <source>
        <dbReference type="ARBA" id="ARBA00022723"/>
    </source>
</evidence>
<keyword evidence="4" id="KW-0862">Zinc</keyword>
<evidence type="ECO:0000313" key="9">
    <source>
        <dbReference type="Proteomes" id="UP000694396"/>
    </source>
</evidence>
<dbReference type="PANTHER" id="PTHR24103">
    <property type="entry name" value="E3 UBIQUITIN-PROTEIN LIGASE TRIM"/>
    <property type="match status" value="1"/>
</dbReference>
<protein>
    <submittedName>
        <fullName evidence="8">Uncharacterized protein</fullName>
    </submittedName>
</protein>
<dbReference type="InterPro" id="IPR013083">
    <property type="entry name" value="Znf_RING/FYVE/PHD"/>
</dbReference>
<sequence>MAGAEAVAGLREELTCAICLDIYKDPVSLGCSHSFCRVCIEQARLQHPQGPPCCPLCHSPVGELKPNFLLRNIVQKFMDAPVLAERKCPKHGKLLECFCEDDWECVCIVCSIVSHKNHKIITLEEAFKESQVRGSWDSGAGKDCTMETPESCPWHRGDSWVPELQTQDGISYPGTLETLKNHEAALDQAIANLLEKLEGLKVCFKVPYHLRVVSCW</sequence>
<dbReference type="PROSITE" id="PS00518">
    <property type="entry name" value="ZF_RING_1"/>
    <property type="match status" value="1"/>
</dbReference>
<dbReference type="SUPFAM" id="SSF57850">
    <property type="entry name" value="RING/U-box"/>
    <property type="match status" value="1"/>
</dbReference>
<dbReference type="CDD" id="cd19769">
    <property type="entry name" value="Bbox2_TRIM16-like"/>
    <property type="match status" value="1"/>
</dbReference>
<comment type="similarity">
    <text evidence="1">Belongs to the TRIM/RBCC family.</text>
</comment>
<evidence type="ECO:0000256" key="3">
    <source>
        <dbReference type="ARBA" id="ARBA00022771"/>
    </source>
</evidence>
<feature type="domain" description="B box-type" evidence="7">
    <location>
        <begin position="83"/>
        <end position="123"/>
    </location>
</feature>
<dbReference type="AlphaFoldDB" id="A0A8C3RG08"/>
<dbReference type="SMART" id="SM00336">
    <property type="entry name" value="BBOX"/>
    <property type="match status" value="1"/>
</dbReference>
<evidence type="ECO:0000259" key="6">
    <source>
        <dbReference type="PROSITE" id="PS50089"/>
    </source>
</evidence>
<name>A0A8C3RG08_9PASS</name>
<dbReference type="SMART" id="SM00184">
    <property type="entry name" value="RING"/>
    <property type="match status" value="1"/>
</dbReference>
<dbReference type="InterPro" id="IPR017907">
    <property type="entry name" value="Znf_RING_CS"/>
</dbReference>
<dbReference type="Gene3D" id="3.30.40.10">
    <property type="entry name" value="Zinc/RING finger domain, C3HC4 (zinc finger)"/>
    <property type="match status" value="1"/>
</dbReference>
<accession>A0A8C3RG08</accession>